<dbReference type="OrthoDB" id="9809206at2"/>
<evidence type="ECO:0000256" key="5">
    <source>
        <dbReference type="ARBA" id="ARBA00022989"/>
    </source>
</evidence>
<evidence type="ECO:0000313" key="12">
    <source>
        <dbReference type="Proteomes" id="UP000292424"/>
    </source>
</evidence>
<evidence type="ECO:0000259" key="9">
    <source>
        <dbReference type="Pfam" id="PF00924"/>
    </source>
</evidence>
<feature type="transmembrane region" description="Helical" evidence="7">
    <location>
        <begin position="372"/>
        <end position="392"/>
    </location>
</feature>
<dbReference type="Gene3D" id="2.30.30.60">
    <property type="match status" value="1"/>
</dbReference>
<evidence type="ECO:0000256" key="7">
    <source>
        <dbReference type="SAM" id="Phobius"/>
    </source>
</evidence>
<dbReference type="AlphaFoldDB" id="A0A5P2G3W4"/>
<feature type="domain" description="Mechanosensitive ion channel MscS" evidence="9">
    <location>
        <begin position="418"/>
        <end position="484"/>
    </location>
</feature>
<accession>A0A5P2G3W4</accession>
<feature type="transmembrane region" description="Helical" evidence="7">
    <location>
        <begin position="215"/>
        <end position="237"/>
    </location>
</feature>
<dbReference type="InterPro" id="IPR045275">
    <property type="entry name" value="MscS_archaea/bacteria_type"/>
</dbReference>
<proteinExistence type="inferred from homology"/>
<dbReference type="SUPFAM" id="SSF82689">
    <property type="entry name" value="Mechanosensitive channel protein MscS (YggB), C-terminal domain"/>
    <property type="match status" value="1"/>
</dbReference>
<dbReference type="KEGG" id="arac:E0W69_003575"/>
<feature type="chain" id="PRO_5024402756" evidence="8">
    <location>
        <begin position="23"/>
        <end position="590"/>
    </location>
</feature>
<dbReference type="InterPro" id="IPR006685">
    <property type="entry name" value="MscS_channel_2nd"/>
</dbReference>
<evidence type="ECO:0000256" key="8">
    <source>
        <dbReference type="SAM" id="SignalP"/>
    </source>
</evidence>
<gene>
    <name evidence="11" type="ORF">E0W69_003575</name>
</gene>
<comment type="similarity">
    <text evidence="2">Belongs to the MscS (TC 1.A.23) family.</text>
</comment>
<evidence type="ECO:0000256" key="3">
    <source>
        <dbReference type="ARBA" id="ARBA00022475"/>
    </source>
</evidence>
<dbReference type="InterPro" id="IPR011066">
    <property type="entry name" value="MscS_channel_C_sf"/>
</dbReference>
<name>A0A5P2G3W4_9BACT</name>
<dbReference type="Pfam" id="PF21082">
    <property type="entry name" value="MS_channel_3rd"/>
    <property type="match status" value="1"/>
</dbReference>
<dbReference type="PANTHER" id="PTHR30221:SF18">
    <property type="entry name" value="SLL0590 PROTEIN"/>
    <property type="match status" value="1"/>
</dbReference>
<evidence type="ECO:0000256" key="4">
    <source>
        <dbReference type="ARBA" id="ARBA00022692"/>
    </source>
</evidence>
<evidence type="ECO:0000313" key="11">
    <source>
        <dbReference type="EMBL" id="QES87783.1"/>
    </source>
</evidence>
<evidence type="ECO:0000256" key="2">
    <source>
        <dbReference type="ARBA" id="ARBA00008017"/>
    </source>
</evidence>
<dbReference type="SUPFAM" id="SSF50182">
    <property type="entry name" value="Sm-like ribonucleoproteins"/>
    <property type="match status" value="1"/>
</dbReference>
<dbReference type="InterPro" id="IPR023408">
    <property type="entry name" value="MscS_beta-dom_sf"/>
</dbReference>
<keyword evidence="6 7" id="KW-0472">Membrane</keyword>
<evidence type="ECO:0000256" key="1">
    <source>
        <dbReference type="ARBA" id="ARBA00004651"/>
    </source>
</evidence>
<feature type="signal peptide" evidence="8">
    <location>
        <begin position="1"/>
        <end position="22"/>
    </location>
</feature>
<dbReference type="EMBL" id="CP044016">
    <property type="protein sequence ID" value="QES87783.1"/>
    <property type="molecule type" value="Genomic_DNA"/>
</dbReference>
<comment type="subcellular location">
    <subcellularLocation>
        <location evidence="1">Cell membrane</location>
        <topology evidence="1">Multi-pass membrane protein</topology>
    </subcellularLocation>
</comment>
<dbReference type="GO" id="GO:0008381">
    <property type="term" value="F:mechanosensitive monoatomic ion channel activity"/>
    <property type="evidence" value="ECO:0007669"/>
    <property type="project" value="InterPro"/>
</dbReference>
<keyword evidence="12" id="KW-1185">Reference proteome</keyword>
<sequence length="590" mass="67239">MFKYLKCYLLLLLLLVGSFVGAQSQQDSGMHHNKWLQEALTAKDIQHFKDSVTLSILKEQLKKGNSTSEQKLLKEKLDSIQLHASLDISKEMAEIDAERANTFPVPVLLFSDTVFQFYTSIGQYSAAQRAKDLTEKLNYLYKQYPYQPDSLTIQAHADIYAIKYKNEVIAGLSATDALWENTSLKILSEKLVQQINIAVAKYQQENNWTNTLKRIGLVVVLIVAILLLIFITNRIFISSVKKLVRSKSKTLSEIKIKDYKVFSRPHLLSILIQILKVIRIVLVIVYLYIGVTVLFGIFPATQKWSNNIIFFVEAPLRKILSSMLHYLPNLIPIALIVLVFRLITKILKYFTKEIERGQLKIKGFYSEWSRPTYNLVRMVLCVLVVILIFPYLPGSGSIAFKGISVFVGILLSIGSSSAISNAVSGVVITYMRPFKIGDWVKVGEFTGHVIEKNLLVTRIRTLQNEDITLPNTTILNSQTVNYTKPIRDPNTIGLVVKVDVTLDYQTDWKLVSELLKKAALLTEGVLRDPEPFVLQQNLNDFNVAYQLNAYTLQPERMFFIHSDLLHHIVDLFKEADVNMISPQYINIKKD</sequence>
<dbReference type="PANTHER" id="PTHR30221">
    <property type="entry name" value="SMALL-CONDUCTANCE MECHANOSENSITIVE CHANNEL"/>
    <property type="match status" value="1"/>
</dbReference>
<dbReference type="Proteomes" id="UP000292424">
    <property type="component" value="Chromosome"/>
</dbReference>
<feature type="transmembrane region" description="Helical" evidence="7">
    <location>
        <begin position="398"/>
        <end position="431"/>
    </location>
</feature>
<keyword evidence="4 7" id="KW-0812">Transmembrane</keyword>
<organism evidence="11 12">
    <name type="scientific">Rhizosphaericola mali</name>
    <dbReference type="NCBI Taxonomy" id="2545455"/>
    <lineage>
        <taxon>Bacteria</taxon>
        <taxon>Pseudomonadati</taxon>
        <taxon>Bacteroidota</taxon>
        <taxon>Chitinophagia</taxon>
        <taxon>Chitinophagales</taxon>
        <taxon>Chitinophagaceae</taxon>
        <taxon>Rhizosphaericola</taxon>
    </lineage>
</organism>
<evidence type="ECO:0000259" key="10">
    <source>
        <dbReference type="Pfam" id="PF21082"/>
    </source>
</evidence>
<dbReference type="Gene3D" id="3.30.70.100">
    <property type="match status" value="1"/>
</dbReference>
<feature type="transmembrane region" description="Helical" evidence="7">
    <location>
        <begin position="330"/>
        <end position="351"/>
    </location>
</feature>
<dbReference type="GO" id="GO:0005886">
    <property type="term" value="C:plasma membrane"/>
    <property type="evidence" value="ECO:0007669"/>
    <property type="project" value="UniProtKB-SubCell"/>
</dbReference>
<dbReference type="InterPro" id="IPR010920">
    <property type="entry name" value="LSM_dom_sf"/>
</dbReference>
<feature type="domain" description="Mechanosensitive ion channel MscS C-terminal" evidence="10">
    <location>
        <begin position="496"/>
        <end position="579"/>
    </location>
</feature>
<protein>
    <submittedName>
        <fullName evidence="11">Mechanosensitive ion channel family protein</fullName>
    </submittedName>
</protein>
<dbReference type="Pfam" id="PF00924">
    <property type="entry name" value="MS_channel_2nd"/>
    <property type="match status" value="1"/>
</dbReference>
<keyword evidence="8" id="KW-0732">Signal</keyword>
<reference evidence="11 12" key="1">
    <citation type="submission" date="2019-09" db="EMBL/GenBank/DDBJ databases">
        <title>Complete genome sequence of Arachidicoccus sp. B3-10 isolated from apple orchard soil.</title>
        <authorList>
            <person name="Kim H.S."/>
            <person name="Han K.-I."/>
            <person name="Suh M.K."/>
            <person name="Lee K.C."/>
            <person name="Eom M.K."/>
            <person name="Kim J.-S."/>
            <person name="Kang S.W."/>
            <person name="Sin Y."/>
            <person name="Lee J.-S."/>
        </authorList>
    </citation>
    <scope>NUCLEOTIDE SEQUENCE [LARGE SCALE GENOMIC DNA]</scope>
    <source>
        <strain evidence="11 12">B3-10</strain>
    </source>
</reference>
<dbReference type="InterPro" id="IPR049278">
    <property type="entry name" value="MS_channel_C"/>
</dbReference>
<feature type="transmembrane region" description="Helical" evidence="7">
    <location>
        <begin position="277"/>
        <end position="298"/>
    </location>
</feature>
<evidence type="ECO:0000256" key="6">
    <source>
        <dbReference type="ARBA" id="ARBA00023136"/>
    </source>
</evidence>
<keyword evidence="5 7" id="KW-1133">Transmembrane helix</keyword>
<keyword evidence="3" id="KW-1003">Cell membrane</keyword>